<dbReference type="GO" id="GO:0003964">
    <property type="term" value="F:RNA-directed DNA polymerase activity"/>
    <property type="evidence" value="ECO:0007669"/>
    <property type="project" value="UniProtKB-KW"/>
</dbReference>
<evidence type="ECO:0000313" key="4">
    <source>
        <dbReference type="Proteomes" id="UP001151760"/>
    </source>
</evidence>
<feature type="domain" description="Reverse transcriptase Ty1/copia-type" evidence="2">
    <location>
        <begin position="4"/>
        <end position="44"/>
    </location>
</feature>
<evidence type="ECO:0000313" key="3">
    <source>
        <dbReference type="EMBL" id="GJT06769.1"/>
    </source>
</evidence>
<sequence length="187" mass="21658">MIVDPYTYKVYRLKKALYGLKQAPRAWYDELSNFLVSKGFSKDPRFELETPVKRNFESTRSQDKTTVLQPHSSEVGFINHMLLLKLSKLVLCNGLNKWDNTYGNEILIIQGDKGIREKKSKLNIISCEKAQKYMEKGCQLFLAQVTVKENKDKSNKKRLEDVPTARDFPKVFPEDLPRLPPTGQVKF</sequence>
<keyword evidence="4" id="KW-1185">Reference proteome</keyword>
<feature type="region of interest" description="Disordered" evidence="1">
    <location>
        <begin position="152"/>
        <end position="187"/>
    </location>
</feature>
<protein>
    <submittedName>
        <fullName evidence="3">Reverse transcriptase domain-containing protein</fullName>
    </submittedName>
</protein>
<name>A0ABQ5AXJ9_9ASTR</name>
<dbReference type="Pfam" id="PF07727">
    <property type="entry name" value="RVT_2"/>
    <property type="match status" value="1"/>
</dbReference>
<dbReference type="EMBL" id="BQNB010012695">
    <property type="protein sequence ID" value="GJT06769.1"/>
    <property type="molecule type" value="Genomic_DNA"/>
</dbReference>
<keyword evidence="3" id="KW-0548">Nucleotidyltransferase</keyword>
<keyword evidence="3" id="KW-0695">RNA-directed DNA polymerase</keyword>
<feature type="compositionally biased region" description="Basic and acidic residues" evidence="1">
    <location>
        <begin position="152"/>
        <end position="177"/>
    </location>
</feature>
<dbReference type="Proteomes" id="UP001151760">
    <property type="component" value="Unassembled WGS sequence"/>
</dbReference>
<dbReference type="InterPro" id="IPR013103">
    <property type="entry name" value="RVT_2"/>
</dbReference>
<keyword evidence="3" id="KW-0808">Transferase</keyword>
<accession>A0ABQ5AXJ9</accession>
<evidence type="ECO:0000256" key="1">
    <source>
        <dbReference type="SAM" id="MobiDB-lite"/>
    </source>
</evidence>
<reference evidence="3" key="1">
    <citation type="journal article" date="2022" name="Int. J. Mol. Sci.">
        <title>Draft Genome of Tanacetum Coccineum: Genomic Comparison of Closely Related Tanacetum-Family Plants.</title>
        <authorList>
            <person name="Yamashiro T."/>
            <person name="Shiraishi A."/>
            <person name="Nakayama K."/>
            <person name="Satake H."/>
        </authorList>
    </citation>
    <scope>NUCLEOTIDE SEQUENCE</scope>
</reference>
<comment type="caution">
    <text evidence="3">The sequence shown here is derived from an EMBL/GenBank/DDBJ whole genome shotgun (WGS) entry which is preliminary data.</text>
</comment>
<organism evidence="3 4">
    <name type="scientific">Tanacetum coccineum</name>
    <dbReference type="NCBI Taxonomy" id="301880"/>
    <lineage>
        <taxon>Eukaryota</taxon>
        <taxon>Viridiplantae</taxon>
        <taxon>Streptophyta</taxon>
        <taxon>Embryophyta</taxon>
        <taxon>Tracheophyta</taxon>
        <taxon>Spermatophyta</taxon>
        <taxon>Magnoliopsida</taxon>
        <taxon>eudicotyledons</taxon>
        <taxon>Gunneridae</taxon>
        <taxon>Pentapetalae</taxon>
        <taxon>asterids</taxon>
        <taxon>campanulids</taxon>
        <taxon>Asterales</taxon>
        <taxon>Asteraceae</taxon>
        <taxon>Asteroideae</taxon>
        <taxon>Anthemideae</taxon>
        <taxon>Anthemidinae</taxon>
        <taxon>Tanacetum</taxon>
    </lineage>
</organism>
<evidence type="ECO:0000259" key="2">
    <source>
        <dbReference type="Pfam" id="PF07727"/>
    </source>
</evidence>
<reference evidence="3" key="2">
    <citation type="submission" date="2022-01" db="EMBL/GenBank/DDBJ databases">
        <authorList>
            <person name="Yamashiro T."/>
            <person name="Shiraishi A."/>
            <person name="Satake H."/>
            <person name="Nakayama K."/>
        </authorList>
    </citation>
    <scope>NUCLEOTIDE SEQUENCE</scope>
</reference>
<proteinExistence type="predicted"/>
<gene>
    <name evidence="3" type="ORF">Tco_0841231</name>
</gene>